<name>A0AAU7FDM6_9NEIS</name>
<dbReference type="GO" id="GO:0015562">
    <property type="term" value="F:efflux transmembrane transporter activity"/>
    <property type="evidence" value="ECO:0007669"/>
    <property type="project" value="TreeGrafter"/>
</dbReference>
<dbReference type="GO" id="GO:1990281">
    <property type="term" value="C:efflux pump complex"/>
    <property type="evidence" value="ECO:0007669"/>
    <property type="project" value="TreeGrafter"/>
</dbReference>
<accession>A0AAU7FDM6</accession>
<dbReference type="SUPFAM" id="SSF111369">
    <property type="entry name" value="HlyD-like secretion proteins"/>
    <property type="match status" value="1"/>
</dbReference>
<protein>
    <submittedName>
        <fullName evidence="2">HlyD family efflux transporter periplasmic adaptor subunit</fullName>
    </submittedName>
</protein>
<dbReference type="Gene3D" id="2.40.50.100">
    <property type="match status" value="1"/>
</dbReference>
<dbReference type="EMBL" id="CP157355">
    <property type="protein sequence ID" value="XBM02074.1"/>
    <property type="molecule type" value="Genomic_DNA"/>
</dbReference>
<dbReference type="KEGG" id="cmav:ABHF33_07365"/>
<dbReference type="AlphaFoldDB" id="A0AAU7FDM6"/>
<organism evidence="2">
    <name type="scientific">Chitinibacter mangrovi</name>
    <dbReference type="NCBI Taxonomy" id="3153927"/>
    <lineage>
        <taxon>Bacteria</taxon>
        <taxon>Pseudomonadati</taxon>
        <taxon>Pseudomonadota</taxon>
        <taxon>Betaproteobacteria</taxon>
        <taxon>Neisseriales</taxon>
        <taxon>Chitinibacteraceae</taxon>
        <taxon>Chitinibacter</taxon>
    </lineage>
</organism>
<gene>
    <name evidence="2" type="ORF">ABHF33_07365</name>
</gene>
<evidence type="ECO:0000256" key="1">
    <source>
        <dbReference type="SAM" id="Coils"/>
    </source>
</evidence>
<dbReference type="Gene3D" id="1.10.287.470">
    <property type="entry name" value="Helix hairpin bin"/>
    <property type="match status" value="1"/>
</dbReference>
<dbReference type="RefSeq" id="WP_348946346.1">
    <property type="nucleotide sequence ID" value="NZ_CP157355.1"/>
</dbReference>
<evidence type="ECO:0000313" key="2">
    <source>
        <dbReference type="EMBL" id="XBM02074.1"/>
    </source>
</evidence>
<proteinExistence type="predicted"/>
<dbReference type="PANTHER" id="PTHR30469">
    <property type="entry name" value="MULTIDRUG RESISTANCE PROTEIN MDTA"/>
    <property type="match status" value="1"/>
</dbReference>
<reference evidence="2" key="1">
    <citation type="submission" date="2024-05" db="EMBL/GenBank/DDBJ databases">
        <authorList>
            <person name="Yang L."/>
            <person name="Pan L."/>
        </authorList>
    </citation>
    <scope>NUCLEOTIDE SEQUENCE</scope>
    <source>
        <strain evidence="2">FCG-7</strain>
    </source>
</reference>
<sequence>MLGSKVSQGQVLAWVKPAASSYELAQQQAELAKTRSKLKLAEQTAARLNELSNSVPRKEIQAAQAELDGLRARFAALAKASDGEALRAPVSGVLAASNAINGQVVDSSAVLFEIVEPKSMLIEALAYDPALVGNIASASFQGYRCAI</sequence>
<feature type="coiled-coil region" evidence="1">
    <location>
        <begin position="24"/>
        <end position="80"/>
    </location>
</feature>
<keyword evidence="1" id="KW-0175">Coiled coil</keyword>